<dbReference type="OrthoDB" id="9769198at2"/>
<organism evidence="7 8">
    <name type="scientific">Paenibacillus albus</name>
    <dbReference type="NCBI Taxonomy" id="2495582"/>
    <lineage>
        <taxon>Bacteria</taxon>
        <taxon>Bacillati</taxon>
        <taxon>Bacillota</taxon>
        <taxon>Bacilli</taxon>
        <taxon>Bacillales</taxon>
        <taxon>Paenibacillaceae</taxon>
        <taxon>Paenibacillus</taxon>
    </lineage>
</organism>
<accession>A0A3S8ZXR9</accession>
<dbReference type="Gene3D" id="3.40.50.720">
    <property type="entry name" value="NAD(P)-binding Rossmann-like Domain"/>
    <property type="match status" value="1"/>
</dbReference>
<evidence type="ECO:0000313" key="8">
    <source>
        <dbReference type="Proteomes" id="UP000272528"/>
    </source>
</evidence>
<keyword evidence="5" id="KW-0560">Oxidoreductase</keyword>
<evidence type="ECO:0000256" key="3">
    <source>
        <dbReference type="ARBA" id="ARBA00022723"/>
    </source>
</evidence>
<dbReference type="CDD" id="cd08255">
    <property type="entry name" value="2-desacetyl-2-hydroxyethyl_bacteriochlorophyllide_like"/>
    <property type="match status" value="1"/>
</dbReference>
<evidence type="ECO:0000313" key="7">
    <source>
        <dbReference type="EMBL" id="AZN38255.1"/>
    </source>
</evidence>
<dbReference type="RefSeq" id="WP_126011223.1">
    <property type="nucleotide sequence ID" value="NZ_CP034437.1"/>
</dbReference>
<dbReference type="SUPFAM" id="SSF50129">
    <property type="entry name" value="GroES-like"/>
    <property type="match status" value="1"/>
</dbReference>
<dbReference type="PANTHER" id="PTHR43350:SF19">
    <property type="entry name" value="D-GULOSIDE 3-DEHYDROGENASE"/>
    <property type="match status" value="1"/>
</dbReference>
<evidence type="ECO:0000256" key="5">
    <source>
        <dbReference type="ARBA" id="ARBA00023002"/>
    </source>
</evidence>
<dbReference type="SMART" id="SM00829">
    <property type="entry name" value="PKS_ER"/>
    <property type="match status" value="1"/>
</dbReference>
<comment type="similarity">
    <text evidence="2">Belongs to the zinc-containing alcohol dehydrogenase family.</text>
</comment>
<keyword evidence="3" id="KW-0479">Metal-binding</keyword>
<evidence type="ECO:0000256" key="4">
    <source>
        <dbReference type="ARBA" id="ARBA00022833"/>
    </source>
</evidence>
<dbReference type="InterPro" id="IPR013149">
    <property type="entry name" value="ADH-like_C"/>
</dbReference>
<keyword evidence="4" id="KW-0862">Zinc</keyword>
<dbReference type="InterPro" id="IPR011032">
    <property type="entry name" value="GroES-like_sf"/>
</dbReference>
<proteinExistence type="inferred from homology"/>
<evidence type="ECO:0000256" key="1">
    <source>
        <dbReference type="ARBA" id="ARBA00001947"/>
    </source>
</evidence>
<evidence type="ECO:0000256" key="2">
    <source>
        <dbReference type="ARBA" id="ARBA00008072"/>
    </source>
</evidence>
<dbReference type="InterPro" id="IPR036291">
    <property type="entry name" value="NAD(P)-bd_dom_sf"/>
</dbReference>
<dbReference type="GO" id="GO:0046872">
    <property type="term" value="F:metal ion binding"/>
    <property type="evidence" value="ECO:0007669"/>
    <property type="project" value="UniProtKB-KW"/>
</dbReference>
<dbReference type="Proteomes" id="UP000272528">
    <property type="component" value="Chromosome"/>
</dbReference>
<dbReference type="Pfam" id="PF00107">
    <property type="entry name" value="ADH_zinc_N"/>
    <property type="match status" value="1"/>
</dbReference>
<name>A0A3S8ZXR9_9BACL</name>
<dbReference type="SUPFAM" id="SSF51735">
    <property type="entry name" value="NAD(P)-binding Rossmann-fold domains"/>
    <property type="match status" value="1"/>
</dbReference>
<dbReference type="InterPro" id="IPR020843">
    <property type="entry name" value="ER"/>
</dbReference>
<dbReference type="KEGG" id="palb:EJC50_00120"/>
<reference evidence="8" key="1">
    <citation type="submission" date="2018-12" db="EMBL/GenBank/DDBJ databases">
        <title>Genome sequence of Peanibacillus sp.</title>
        <authorList>
            <person name="Subramani G."/>
            <person name="Srinivasan S."/>
            <person name="Kim M.K."/>
        </authorList>
    </citation>
    <scope>NUCLEOTIDE SEQUENCE [LARGE SCALE GENOMIC DNA]</scope>
    <source>
        <strain evidence="8">18JY67-1</strain>
    </source>
</reference>
<feature type="domain" description="Enoyl reductase (ER)" evidence="6">
    <location>
        <begin position="21"/>
        <end position="358"/>
    </location>
</feature>
<comment type="cofactor">
    <cofactor evidence="1">
        <name>Zn(2+)</name>
        <dbReference type="ChEBI" id="CHEBI:29105"/>
    </cofactor>
</comment>
<dbReference type="EMBL" id="CP034437">
    <property type="protein sequence ID" value="AZN38255.1"/>
    <property type="molecule type" value="Genomic_DNA"/>
</dbReference>
<dbReference type="GO" id="GO:0016491">
    <property type="term" value="F:oxidoreductase activity"/>
    <property type="evidence" value="ECO:0007669"/>
    <property type="project" value="UniProtKB-KW"/>
</dbReference>
<dbReference type="PANTHER" id="PTHR43350">
    <property type="entry name" value="NAD-DEPENDENT ALCOHOL DEHYDROGENASE"/>
    <property type="match status" value="1"/>
</dbReference>
<sequence length="361" mass="39311">MNKKHTRRGGGIVAAKRLDFIAPKEVAWFEIEEAALQSDEVRLSTLYSGISAGTQLTAYRGVNPFVQKQFNEAARIFEAREQGETSLYPVRGCWGYEEVGIVTELGSAVNGIKESDIVYGTWGHKSSNTVSASFAREHLLPEGLDPLAGIYSQMGTIALNAVLDADIHIGETVAVFGQGVPGQLVAQLARLNGADVIAIDLDDYRLGFSRRLGAAHTINSRQTADVSKLIKELTGGKGADVAIEISGAAGALHEAIRCLAYNGRVVTAGFYQGGARDLYLGEEFHHNRISLIGSQISGINLQLTHRWDRLRMERTVMELARSGRLKLTELVTHQVAFEQADAAYRMLDTNAEPALQVVLKF</sequence>
<dbReference type="Gene3D" id="3.90.180.10">
    <property type="entry name" value="Medium-chain alcohol dehydrogenases, catalytic domain"/>
    <property type="match status" value="2"/>
</dbReference>
<gene>
    <name evidence="7" type="ORF">EJC50_00120</name>
</gene>
<dbReference type="AlphaFoldDB" id="A0A3S8ZXR9"/>
<protein>
    <submittedName>
        <fullName evidence="7">Zinc-binding alcohol dehydrogenase</fullName>
    </submittedName>
</protein>
<evidence type="ECO:0000259" key="6">
    <source>
        <dbReference type="SMART" id="SM00829"/>
    </source>
</evidence>
<keyword evidence="8" id="KW-1185">Reference proteome</keyword>